<proteinExistence type="predicted"/>
<evidence type="ECO:0000313" key="1">
    <source>
        <dbReference type="EMBL" id="EHP44305.1"/>
    </source>
</evidence>
<protein>
    <recommendedName>
        <fullName evidence="3">Acetamidase/formamidase</fullName>
    </recommendedName>
</protein>
<gene>
    <name evidence="1" type="ORF">OR16_03502</name>
</gene>
<dbReference type="Pfam" id="PF03069">
    <property type="entry name" value="FmdA_AmdA"/>
    <property type="match status" value="2"/>
</dbReference>
<sequence length="378" mass="40952">MMTDRRQWLKTTGSLGLGAVCTNALSASIGNPASGGEQAVSEPLPVTKPRIMHRVVSSDDTVRVGILDPRAAPVATIDSGDLVAYPNTWVNWANGAKYGMAYDEREPVRRRFPQGPYSNVGPVEIRGAMPGDVVECRMIKLRPIGWGWNSAPKGVGALPSDFDKPYLRYFKFDESRQHTEFAPGVQIKLAPFQGVMAAQPAGDEPVSGILSGPYGGNLVLRELVEGTSLFLPVQRQGALIWTGDSHAVQGDGVVNQTAIETAMEDLQIQYFLHKKVALAQPMAETPTHWITLGFGKNLDEALTSCVRQMIAWLSSASGIEPQDVYSLSSIVASFRITQYSNQTATAYSAIPSKTVHGMMPKSAFSKALRDRISSSLRA</sequence>
<dbReference type="GO" id="GO:0016811">
    <property type="term" value="F:hydrolase activity, acting on carbon-nitrogen (but not peptide) bonds, in linear amides"/>
    <property type="evidence" value="ECO:0007669"/>
    <property type="project" value="InterPro"/>
</dbReference>
<reference evidence="1 2" key="1">
    <citation type="journal article" date="2012" name="J. Bacteriol.">
        <title>De Novo Genome Project of Cupriavidus basilensis OR16.</title>
        <authorList>
            <person name="Cserhati M."/>
            <person name="Kriszt B."/>
            <person name="Szoboszlay S."/>
            <person name="Toth A."/>
            <person name="Szabo I."/>
            <person name="Tancsics A."/>
            <person name="Nagy I."/>
            <person name="Horvath B."/>
            <person name="Nagy I."/>
            <person name="Kukolya J."/>
        </authorList>
    </citation>
    <scope>NUCLEOTIDE SEQUENCE [LARGE SCALE GENOMIC DNA]</scope>
    <source>
        <strain evidence="1 2">OR16</strain>
    </source>
</reference>
<dbReference type="OrthoDB" id="9178898at2"/>
<comment type="caution">
    <text evidence="1">The sequence shown here is derived from an EMBL/GenBank/DDBJ whole genome shotgun (WGS) entry which is preliminary data.</text>
</comment>
<evidence type="ECO:0000313" key="2">
    <source>
        <dbReference type="Proteomes" id="UP000005808"/>
    </source>
</evidence>
<dbReference type="PANTHER" id="PTHR31891">
    <property type="entry name" value="FORMAMIDASE C869.04-RELATED"/>
    <property type="match status" value="1"/>
</dbReference>
<dbReference type="PATRIC" id="fig|1127483.3.peg.708"/>
<dbReference type="Gene3D" id="2.60.120.580">
    <property type="entry name" value="Acetamidase/Formamidase-like domains"/>
    <property type="match status" value="2"/>
</dbReference>
<accession>H1RZG3</accession>
<dbReference type="Proteomes" id="UP000005808">
    <property type="component" value="Unassembled WGS sequence"/>
</dbReference>
<name>H1RZG3_9BURK</name>
<organism evidence="1 2">
    <name type="scientific">Cupriavidus basilensis OR16</name>
    <dbReference type="NCBI Taxonomy" id="1127483"/>
    <lineage>
        <taxon>Bacteria</taxon>
        <taxon>Pseudomonadati</taxon>
        <taxon>Pseudomonadota</taxon>
        <taxon>Betaproteobacteria</taxon>
        <taxon>Burkholderiales</taxon>
        <taxon>Burkholderiaceae</taxon>
        <taxon>Cupriavidus</taxon>
    </lineage>
</organism>
<evidence type="ECO:0008006" key="3">
    <source>
        <dbReference type="Google" id="ProtNLM"/>
    </source>
</evidence>
<dbReference type="PANTHER" id="PTHR31891:SF1">
    <property type="entry name" value="FORMAMIDASE C869.04-RELATED"/>
    <property type="match status" value="1"/>
</dbReference>
<dbReference type="EMBL" id="AHJE01000010">
    <property type="protein sequence ID" value="EHP44305.1"/>
    <property type="molecule type" value="Genomic_DNA"/>
</dbReference>
<dbReference type="InterPro" id="IPR004304">
    <property type="entry name" value="FmdA_AmdA"/>
</dbReference>
<dbReference type="RefSeq" id="WP_006156525.1">
    <property type="nucleotide sequence ID" value="NZ_AHJE01000010.1"/>
</dbReference>
<dbReference type="AlphaFoldDB" id="H1RZG3"/>
<dbReference type="Gene3D" id="3.10.28.20">
    <property type="entry name" value="Acetamidase/Formamidase-like domains"/>
    <property type="match status" value="1"/>
</dbReference>
<dbReference type="SUPFAM" id="SSF141130">
    <property type="entry name" value="Acetamidase/Formamidase-like"/>
    <property type="match status" value="1"/>
</dbReference>